<reference evidence="1 2" key="1">
    <citation type="journal article" date="2009" name="J. Bacteriol.">
        <title>The genome of Thermosipho africanus TCF52B: lateral genetic connections to the Firmicutes and Archaea.</title>
        <authorList>
            <person name="Nesboe C.L."/>
            <person name="Bapteste E."/>
            <person name="Curtis B."/>
            <person name="Dahle H."/>
            <person name="Lopez P."/>
            <person name="Macleod D."/>
            <person name="Dlutek M."/>
            <person name="Bowman S."/>
            <person name="Zhaxybayeva O."/>
            <person name="Birkeland N.-K."/>
            <person name="Doolittle W.F."/>
        </authorList>
    </citation>
    <scope>NUCLEOTIDE SEQUENCE [LARGE SCALE GENOMIC DNA]</scope>
    <source>
        <strain evidence="1 2">TCF52B</strain>
    </source>
</reference>
<dbReference type="Proteomes" id="UP000002453">
    <property type="component" value="Chromosome"/>
</dbReference>
<sequence>MKKKVLSIITILMFLFLFLGCTNIFNESAYKILADNEEHTTGRISYIDVKVVDKNNNPVSGVRVRFLKKTSVDASEEELYDVISGQYEVTTNEEGVAKIALLMEKSYDSLDIHAYVVDDPLSEVNFKVTYKEPKWFFIVWMSADNDLEYYGLGDLNEMKNNNENVSVIVFFDGKDEKDKILFLDENGNLYQSLWQGREEINSGDPNELFEALIYSSKFESKRRSLIIWNHGNAWVSDSQSYVSKGISYDETSGEDIAVVELKEVLEKYNGKDYPKIDLLGMDACLMGSFEVLYDLKDLTDYVVASSFPEPGEGWNYQFFGEIAQDDEAQEVGKKIIDTFKEYYSKTDQKNNELSLALYDMSKLSDGSNYISLLGERLSNIMDDSVRNSIKSFYNSITQYYRDNKLGNLLVDLNEFIDFIKNNINDPNVKFLSEEIQNSLKSFILYWYSEWHSEENQKLIDYPVSIFIPENLETLEYYAEDYNTLEFTLENKWDEFLESFLESGDILK</sequence>
<name>B7IGE9_THEAB</name>
<evidence type="ECO:0000313" key="1">
    <source>
        <dbReference type="EMBL" id="ACJ75163.1"/>
    </source>
</evidence>
<dbReference type="OrthoDB" id="5507507at2"/>
<dbReference type="InterPro" id="IPR005077">
    <property type="entry name" value="Peptidase_C11"/>
</dbReference>
<proteinExistence type="predicted"/>
<dbReference type="eggNOG" id="COG1716">
    <property type="taxonomic scope" value="Bacteria"/>
</dbReference>
<dbReference type="InterPro" id="IPR013783">
    <property type="entry name" value="Ig-like_fold"/>
</dbReference>
<gene>
    <name evidence="1" type="ordered locus">THA_691</name>
</gene>
<accession>B7IGE9</accession>
<evidence type="ECO:0000313" key="2">
    <source>
        <dbReference type="Proteomes" id="UP000002453"/>
    </source>
</evidence>
<dbReference type="KEGG" id="taf:THA_691"/>
<organism evidence="1 2">
    <name type="scientific">Thermosipho africanus (strain TCF52B)</name>
    <dbReference type="NCBI Taxonomy" id="484019"/>
    <lineage>
        <taxon>Bacteria</taxon>
        <taxon>Thermotogati</taxon>
        <taxon>Thermotogota</taxon>
        <taxon>Thermotogae</taxon>
        <taxon>Thermotogales</taxon>
        <taxon>Fervidobacteriaceae</taxon>
        <taxon>Thermosipho</taxon>
    </lineage>
</organism>
<dbReference type="HOGENOM" id="CLU_034651_0_0_0"/>
<dbReference type="Gene3D" id="3.40.50.11970">
    <property type="match status" value="1"/>
</dbReference>
<dbReference type="Pfam" id="PF03415">
    <property type="entry name" value="Peptidase_C11"/>
    <property type="match status" value="1"/>
</dbReference>
<dbReference type="STRING" id="484019.THA_691"/>
<dbReference type="EMBL" id="CP001185">
    <property type="protein sequence ID" value="ACJ75163.1"/>
    <property type="molecule type" value="Genomic_DNA"/>
</dbReference>
<protein>
    <submittedName>
        <fullName evidence="1">Clostripain-related protein</fullName>
    </submittedName>
</protein>
<keyword evidence="2" id="KW-1185">Reference proteome</keyword>
<dbReference type="Gene3D" id="2.60.40.10">
    <property type="entry name" value="Immunoglobulins"/>
    <property type="match status" value="1"/>
</dbReference>
<dbReference type="AlphaFoldDB" id="B7IGE9"/>
<dbReference type="PANTHER" id="PTHR37835:SF1">
    <property type="entry name" value="ALPHA-CLOSTRIPAIN"/>
    <property type="match status" value="1"/>
</dbReference>
<dbReference type="PANTHER" id="PTHR37835">
    <property type="entry name" value="ALPHA-CLOSTRIPAIN"/>
    <property type="match status" value="1"/>
</dbReference>
<dbReference type="PROSITE" id="PS51257">
    <property type="entry name" value="PROKAR_LIPOPROTEIN"/>
    <property type="match status" value="1"/>
</dbReference>
<dbReference type="RefSeq" id="WP_012579731.1">
    <property type="nucleotide sequence ID" value="NC_011653.1"/>
</dbReference>